<keyword evidence="11" id="KW-0862">Zinc</keyword>
<proteinExistence type="inferred from homology"/>
<keyword evidence="5" id="KW-0350">Heme biosynthesis</keyword>
<gene>
    <name evidence="15" type="ORF">J421_4274</name>
</gene>
<evidence type="ECO:0000256" key="5">
    <source>
        <dbReference type="ARBA" id="ARBA00023133"/>
    </source>
</evidence>
<dbReference type="UniPathway" id="UPA00251">
    <property type="reaction ID" value="UER00318"/>
</dbReference>
<dbReference type="PRINTS" id="PR00144">
    <property type="entry name" value="DALDHYDRTASE"/>
</dbReference>
<feature type="binding site" evidence="11">
    <location>
        <position position="137"/>
    </location>
    <ligand>
        <name>Zn(2+)</name>
        <dbReference type="ChEBI" id="CHEBI:29105"/>
        <note>catalytic</note>
    </ligand>
</feature>
<dbReference type="PROSITE" id="PS00169">
    <property type="entry name" value="D_ALA_DEHYDRATASE"/>
    <property type="match status" value="1"/>
</dbReference>
<dbReference type="PANTHER" id="PTHR11458:SF0">
    <property type="entry name" value="DELTA-AMINOLEVULINIC ACID DEHYDRATASE"/>
    <property type="match status" value="1"/>
</dbReference>
<organism evidence="15 16">
    <name type="scientific">Gemmatirosa kalamazoonensis</name>
    <dbReference type="NCBI Taxonomy" id="861299"/>
    <lineage>
        <taxon>Bacteria</taxon>
        <taxon>Pseudomonadati</taxon>
        <taxon>Gemmatimonadota</taxon>
        <taxon>Gemmatimonadia</taxon>
        <taxon>Gemmatimonadales</taxon>
        <taxon>Gemmatimonadaceae</taxon>
        <taxon>Gemmatirosa</taxon>
    </lineage>
</organism>
<comment type="similarity">
    <text evidence="2 14">Belongs to the ALAD family.</text>
</comment>
<evidence type="ECO:0000313" key="15">
    <source>
        <dbReference type="EMBL" id="AHG91811.1"/>
    </source>
</evidence>
<dbReference type="GO" id="GO:0004655">
    <property type="term" value="F:porphobilinogen synthase activity"/>
    <property type="evidence" value="ECO:0007669"/>
    <property type="project" value="UniProtKB-EC"/>
</dbReference>
<dbReference type="EC" id="4.2.1.24" evidence="3 13"/>
<evidence type="ECO:0000313" key="16">
    <source>
        <dbReference type="Proteomes" id="UP000019151"/>
    </source>
</evidence>
<sequence>MSMSYTPESTAEREAAIDPRSAIGRLRRNAAARRMLAETLLRPEHLVLPLFVKDGRDSVTPIASLPGQSQWTVDRLGAEIDAIVAAGIPAVLLFGIPDAKDAEGTGAWDPEGAVPRAARMIKERAPGLLVVADVCLCEYTSHGHCGTLDATGSCVDSHATLPPLARAAVAYADAGVDVVAPSAMMDAQVAAIRAALDGAGHRDVSILSYSTKFASAFYGPFRDAVASAPSFGDRATHQLPPANAREAVRESLRDEKEGADMLMVKPAGPYLDVIQRIRAKSLLPIAAYQVSGEYALLKAAAERGWIDERRAALESLVAIRRAGADLVITYYAKDAARWLREGA</sequence>
<feature type="binding site" evidence="10">
    <location>
        <position position="330"/>
    </location>
    <ligand>
        <name>5-aminolevulinate</name>
        <dbReference type="ChEBI" id="CHEBI:356416"/>
        <label>2</label>
    </ligand>
</feature>
<dbReference type="GO" id="GO:0008270">
    <property type="term" value="F:zinc ion binding"/>
    <property type="evidence" value="ECO:0007669"/>
    <property type="project" value="TreeGrafter"/>
</dbReference>
<comment type="pathway">
    <text evidence="1">Porphyrin-containing compound metabolism; protoporphyrin-IX biosynthesis; coproporphyrinogen-III from 5-aminolevulinate: step 1/4.</text>
</comment>
<keyword evidence="16" id="KW-1185">Reference proteome</keyword>
<feature type="active site" description="Schiff-base intermediate with substrate" evidence="9">
    <location>
        <position position="265"/>
    </location>
</feature>
<feature type="binding site" evidence="10">
    <location>
        <position position="234"/>
    </location>
    <ligand>
        <name>5-aminolevulinate</name>
        <dbReference type="ChEBI" id="CHEBI:356416"/>
        <label>1</label>
    </ligand>
</feature>
<evidence type="ECO:0000256" key="3">
    <source>
        <dbReference type="ARBA" id="ARBA00012053"/>
    </source>
</evidence>
<dbReference type="InParanoid" id="W0RM36"/>
<dbReference type="SMART" id="SM01004">
    <property type="entry name" value="ALAD"/>
    <property type="match status" value="1"/>
</dbReference>
<feature type="active site" description="Schiff-base intermediate with substrate" evidence="9">
    <location>
        <position position="212"/>
    </location>
</feature>
<feature type="binding site" evidence="10">
    <location>
        <position position="222"/>
    </location>
    <ligand>
        <name>5-aminolevulinate</name>
        <dbReference type="ChEBI" id="CHEBI:356416"/>
        <label>1</label>
    </ligand>
</feature>
<dbReference type="Proteomes" id="UP000019151">
    <property type="component" value="Chromosome"/>
</dbReference>
<evidence type="ECO:0000256" key="8">
    <source>
        <dbReference type="ARBA" id="ARBA00047651"/>
    </source>
</evidence>
<keyword evidence="7 13" id="KW-0627">Porphyrin biosynthesis</keyword>
<feature type="binding site" evidence="11">
    <location>
        <position position="145"/>
    </location>
    <ligand>
        <name>Zn(2+)</name>
        <dbReference type="ChEBI" id="CHEBI:29105"/>
        <note>catalytic</note>
    </ligand>
</feature>
<dbReference type="FunCoup" id="W0RM36">
    <property type="interactions" value="530"/>
</dbReference>
<dbReference type="PANTHER" id="PTHR11458">
    <property type="entry name" value="DELTA-AMINOLEVULINIC ACID DEHYDRATASE"/>
    <property type="match status" value="1"/>
</dbReference>
<evidence type="ECO:0000256" key="10">
    <source>
        <dbReference type="PIRSR" id="PIRSR001415-2"/>
    </source>
</evidence>
<evidence type="ECO:0000256" key="11">
    <source>
        <dbReference type="PIRSR" id="PIRSR001415-3"/>
    </source>
</evidence>
<dbReference type="HOGENOM" id="CLU_035731_0_0_0"/>
<accession>W0RM36</accession>
<dbReference type="SUPFAM" id="SSF51569">
    <property type="entry name" value="Aldolase"/>
    <property type="match status" value="1"/>
</dbReference>
<dbReference type="GO" id="GO:0006782">
    <property type="term" value="P:protoporphyrinogen IX biosynthetic process"/>
    <property type="evidence" value="ECO:0007669"/>
    <property type="project" value="UniProtKB-UniPathway"/>
</dbReference>
<dbReference type="EMBL" id="CP007128">
    <property type="protein sequence ID" value="AHG91811.1"/>
    <property type="molecule type" value="Genomic_DNA"/>
</dbReference>
<dbReference type="eggNOG" id="COG0113">
    <property type="taxonomic scope" value="Bacteria"/>
</dbReference>
<evidence type="ECO:0000256" key="6">
    <source>
        <dbReference type="ARBA" id="ARBA00023239"/>
    </source>
</evidence>
<dbReference type="PIRSF" id="PIRSF001415">
    <property type="entry name" value="Porphbilin_synth"/>
    <property type="match status" value="1"/>
</dbReference>
<protein>
    <recommendedName>
        <fullName evidence="4 13">Delta-aminolevulinic acid dehydratase</fullName>
        <ecNumber evidence="3 13">4.2.1.24</ecNumber>
    </recommendedName>
</protein>
<reference evidence="15 16" key="1">
    <citation type="journal article" date="2014" name="Genome Announc.">
        <title>Genome Sequence and Methylome of Soil Bacterium Gemmatirosa kalamazoonensis KBS708T, a Member of the Rarely Cultivated Gemmatimonadetes Phylum.</title>
        <authorList>
            <person name="Debruyn J.M."/>
            <person name="Radosevich M."/>
            <person name="Wommack K.E."/>
            <person name="Polson S.W."/>
            <person name="Hauser L.J."/>
            <person name="Fawaz M.N."/>
            <person name="Korlach J."/>
            <person name="Tsai Y.C."/>
        </authorList>
    </citation>
    <scope>NUCLEOTIDE SEQUENCE [LARGE SCALE GENOMIC DNA]</scope>
    <source>
        <strain evidence="15 16">KBS708</strain>
    </source>
</reference>
<evidence type="ECO:0000256" key="1">
    <source>
        <dbReference type="ARBA" id="ARBA00004694"/>
    </source>
</evidence>
<evidence type="ECO:0000256" key="4">
    <source>
        <dbReference type="ARBA" id="ARBA00020771"/>
    </source>
</evidence>
<dbReference type="GO" id="GO:0005829">
    <property type="term" value="C:cytosol"/>
    <property type="evidence" value="ECO:0007669"/>
    <property type="project" value="TreeGrafter"/>
</dbReference>
<comment type="catalytic activity">
    <reaction evidence="8 13">
        <text>2 5-aminolevulinate = porphobilinogen + 2 H2O + H(+)</text>
        <dbReference type="Rhea" id="RHEA:24064"/>
        <dbReference type="ChEBI" id="CHEBI:15377"/>
        <dbReference type="ChEBI" id="CHEBI:15378"/>
        <dbReference type="ChEBI" id="CHEBI:58126"/>
        <dbReference type="ChEBI" id="CHEBI:356416"/>
        <dbReference type="EC" id="4.2.1.24"/>
    </reaction>
</comment>
<dbReference type="Pfam" id="PF00490">
    <property type="entry name" value="ALAD"/>
    <property type="match status" value="1"/>
</dbReference>
<evidence type="ECO:0000256" key="14">
    <source>
        <dbReference type="RuleBase" id="RU004161"/>
    </source>
</evidence>
<evidence type="ECO:0000256" key="7">
    <source>
        <dbReference type="ARBA" id="ARBA00023244"/>
    </source>
</evidence>
<keyword evidence="6 13" id="KW-0456">Lyase</keyword>
<evidence type="ECO:0000256" key="9">
    <source>
        <dbReference type="PIRSR" id="PIRSR001415-1"/>
    </source>
</evidence>
<dbReference type="FunFam" id="3.20.20.70:FF:000019">
    <property type="entry name" value="Delta-aminolevulinic acid dehydratase"/>
    <property type="match status" value="1"/>
</dbReference>
<dbReference type="InterPro" id="IPR001731">
    <property type="entry name" value="ALAD"/>
</dbReference>
<dbReference type="Gene3D" id="3.20.20.70">
    <property type="entry name" value="Aldolase class I"/>
    <property type="match status" value="1"/>
</dbReference>
<dbReference type="InterPro" id="IPR013785">
    <property type="entry name" value="Aldolase_TIM"/>
</dbReference>
<keyword evidence="12" id="KW-0460">Magnesium</keyword>
<evidence type="ECO:0000256" key="12">
    <source>
        <dbReference type="PIRSR" id="PIRSR001415-5"/>
    </source>
</evidence>
<dbReference type="PATRIC" id="fig|861299.3.peg.4332"/>
<evidence type="ECO:0000256" key="2">
    <source>
        <dbReference type="ARBA" id="ARBA00008055"/>
    </source>
</evidence>
<dbReference type="CDD" id="cd00384">
    <property type="entry name" value="ALAD_PBGS"/>
    <property type="match status" value="1"/>
</dbReference>
<feature type="binding site" evidence="10">
    <location>
        <position position="291"/>
    </location>
    <ligand>
        <name>5-aminolevulinate</name>
        <dbReference type="ChEBI" id="CHEBI:356416"/>
        <label>2</label>
    </ligand>
</feature>
<dbReference type="AlphaFoldDB" id="W0RM36"/>
<feature type="binding site" evidence="12">
    <location>
        <position position="250"/>
    </location>
    <ligand>
        <name>Mg(2+)</name>
        <dbReference type="ChEBI" id="CHEBI:18420"/>
    </ligand>
</feature>
<dbReference type="KEGG" id="gba:J421_4274"/>
<name>W0RM36_9BACT</name>
<feature type="binding site" evidence="11">
    <location>
        <position position="135"/>
    </location>
    <ligand>
        <name>Zn(2+)</name>
        <dbReference type="ChEBI" id="CHEBI:29105"/>
        <note>catalytic</note>
    </ligand>
</feature>
<dbReference type="STRING" id="861299.J421_4274"/>
<evidence type="ECO:0000256" key="13">
    <source>
        <dbReference type="RuleBase" id="RU000515"/>
    </source>
</evidence>
<dbReference type="InterPro" id="IPR030656">
    <property type="entry name" value="ALAD_AS"/>
</dbReference>
<keyword evidence="11" id="KW-0479">Metal-binding</keyword>
<comment type="subunit">
    <text evidence="13">Homooctamer.</text>
</comment>
<dbReference type="NCBIfam" id="NF006762">
    <property type="entry name" value="PRK09283.1"/>
    <property type="match status" value="1"/>
</dbReference>